<feature type="non-terminal residue" evidence="5">
    <location>
        <position position="1"/>
    </location>
</feature>
<dbReference type="GO" id="GO:0005874">
    <property type="term" value="C:microtubule"/>
    <property type="evidence" value="ECO:0007669"/>
    <property type="project" value="UniProtKB-KW"/>
</dbReference>
<evidence type="ECO:0000256" key="1">
    <source>
        <dbReference type="ARBA" id="ARBA00004245"/>
    </source>
</evidence>
<dbReference type="Proteomes" id="UP000257109">
    <property type="component" value="Unassembled WGS sequence"/>
</dbReference>
<keyword evidence="4" id="KW-0963">Cytoplasm</keyword>
<dbReference type="GO" id="GO:0008017">
    <property type="term" value="F:microtubule binding"/>
    <property type="evidence" value="ECO:0007669"/>
    <property type="project" value="InterPro"/>
</dbReference>
<comment type="similarity">
    <text evidence="2">Belongs to the MAP65/ASE1 family.</text>
</comment>
<dbReference type="PANTHER" id="PTHR19321:SF3">
    <property type="entry name" value="65-KDA MICROTUBULE-ASSOCIATED PROTEIN 8"/>
    <property type="match status" value="1"/>
</dbReference>
<reference evidence="5" key="1">
    <citation type="submission" date="2018-05" db="EMBL/GenBank/DDBJ databases">
        <title>Draft genome of Mucuna pruriens seed.</title>
        <authorList>
            <person name="Nnadi N.E."/>
            <person name="Vos R."/>
            <person name="Hasami M.H."/>
            <person name="Devisetty U.K."/>
            <person name="Aguiy J.C."/>
        </authorList>
    </citation>
    <scope>NUCLEOTIDE SEQUENCE [LARGE SCALE GENOMIC DNA]</scope>
    <source>
        <strain evidence="5">JCA_2017</strain>
    </source>
</reference>
<keyword evidence="3" id="KW-0493">Microtubule</keyword>
<evidence type="ECO:0000256" key="4">
    <source>
        <dbReference type="ARBA" id="ARBA00023212"/>
    </source>
</evidence>
<feature type="non-terminal residue" evidence="5">
    <location>
        <position position="106"/>
    </location>
</feature>
<evidence type="ECO:0000256" key="3">
    <source>
        <dbReference type="ARBA" id="ARBA00022701"/>
    </source>
</evidence>
<sequence>MIHKISETQIFKKSTTFYKIEAEVKRLDQLKASKTKELFQKKREELELICKKSHVEIPLREEMNNIINLINSGEIDHSDLLLSMDEQISRAKEEAYSRKAIMEKVE</sequence>
<dbReference type="GO" id="GO:0005819">
    <property type="term" value="C:spindle"/>
    <property type="evidence" value="ECO:0007669"/>
    <property type="project" value="TreeGrafter"/>
</dbReference>
<evidence type="ECO:0000313" key="5">
    <source>
        <dbReference type="EMBL" id="RDX63981.1"/>
    </source>
</evidence>
<organism evidence="5 6">
    <name type="scientific">Mucuna pruriens</name>
    <name type="common">Velvet bean</name>
    <name type="synonym">Dolichos pruriens</name>
    <dbReference type="NCBI Taxonomy" id="157652"/>
    <lineage>
        <taxon>Eukaryota</taxon>
        <taxon>Viridiplantae</taxon>
        <taxon>Streptophyta</taxon>
        <taxon>Embryophyta</taxon>
        <taxon>Tracheophyta</taxon>
        <taxon>Spermatophyta</taxon>
        <taxon>Magnoliopsida</taxon>
        <taxon>eudicotyledons</taxon>
        <taxon>Gunneridae</taxon>
        <taxon>Pentapetalae</taxon>
        <taxon>rosids</taxon>
        <taxon>fabids</taxon>
        <taxon>Fabales</taxon>
        <taxon>Fabaceae</taxon>
        <taxon>Papilionoideae</taxon>
        <taxon>50 kb inversion clade</taxon>
        <taxon>NPAAA clade</taxon>
        <taxon>indigoferoid/millettioid clade</taxon>
        <taxon>Phaseoleae</taxon>
        <taxon>Mucuna</taxon>
    </lineage>
</organism>
<dbReference type="AlphaFoldDB" id="A0A371ED64"/>
<gene>
    <name evidence="5" type="primary">MAP65-8</name>
    <name evidence="5" type="ORF">CR513_57523</name>
</gene>
<dbReference type="STRING" id="157652.A0A371ED64"/>
<dbReference type="EMBL" id="QJKJ01014620">
    <property type="protein sequence ID" value="RDX63981.1"/>
    <property type="molecule type" value="Genomic_DNA"/>
</dbReference>
<comment type="caution">
    <text evidence="5">The sequence shown here is derived from an EMBL/GenBank/DDBJ whole genome shotgun (WGS) entry which is preliminary data.</text>
</comment>
<dbReference type="Pfam" id="PF03999">
    <property type="entry name" value="MAP65_ASE1"/>
    <property type="match status" value="1"/>
</dbReference>
<dbReference type="PANTHER" id="PTHR19321">
    <property type="entry name" value="PROTEIN REGULATOR OF CYTOKINESIS 1 PRC1-RELATED"/>
    <property type="match status" value="1"/>
</dbReference>
<accession>A0A371ED64</accession>
<comment type="subcellular location">
    <subcellularLocation>
        <location evidence="1">Cytoplasm</location>
        <location evidence="1">Cytoskeleton</location>
    </subcellularLocation>
</comment>
<dbReference type="InterPro" id="IPR007145">
    <property type="entry name" value="MAP65_Ase1_PRC1"/>
</dbReference>
<keyword evidence="6" id="KW-1185">Reference proteome</keyword>
<name>A0A371ED64_MUCPR</name>
<evidence type="ECO:0000256" key="2">
    <source>
        <dbReference type="ARBA" id="ARBA00006187"/>
    </source>
</evidence>
<dbReference type="GO" id="GO:0005737">
    <property type="term" value="C:cytoplasm"/>
    <property type="evidence" value="ECO:0007669"/>
    <property type="project" value="TreeGrafter"/>
</dbReference>
<dbReference type="OrthoDB" id="1731891at2759"/>
<evidence type="ECO:0000313" key="6">
    <source>
        <dbReference type="Proteomes" id="UP000257109"/>
    </source>
</evidence>
<dbReference type="GO" id="GO:0000226">
    <property type="term" value="P:microtubule cytoskeleton organization"/>
    <property type="evidence" value="ECO:0007669"/>
    <property type="project" value="InterPro"/>
</dbReference>
<protein>
    <submittedName>
        <fullName evidence="5">65-kDa microtubule-associated protein 8</fullName>
    </submittedName>
</protein>
<proteinExistence type="inferred from homology"/>
<keyword evidence="4" id="KW-0206">Cytoskeleton</keyword>